<feature type="transmembrane region" description="Helical" evidence="5">
    <location>
        <begin position="326"/>
        <end position="343"/>
    </location>
</feature>
<dbReference type="Pfam" id="PF07690">
    <property type="entry name" value="MFS_1"/>
    <property type="match status" value="1"/>
</dbReference>
<keyword evidence="2 5" id="KW-0812">Transmembrane</keyword>
<comment type="caution">
    <text evidence="7">The sequence shown here is derived from an EMBL/GenBank/DDBJ whole genome shotgun (WGS) entry which is preliminary data.</text>
</comment>
<dbReference type="OrthoDB" id="3437016at2759"/>
<dbReference type="InterPro" id="IPR020846">
    <property type="entry name" value="MFS_dom"/>
</dbReference>
<organism evidence="7 8">
    <name type="scientific">Dentipellis fragilis</name>
    <dbReference type="NCBI Taxonomy" id="205917"/>
    <lineage>
        <taxon>Eukaryota</taxon>
        <taxon>Fungi</taxon>
        <taxon>Dikarya</taxon>
        <taxon>Basidiomycota</taxon>
        <taxon>Agaricomycotina</taxon>
        <taxon>Agaricomycetes</taxon>
        <taxon>Russulales</taxon>
        <taxon>Hericiaceae</taxon>
        <taxon>Dentipellis</taxon>
    </lineage>
</organism>
<dbReference type="PRINTS" id="PR01036">
    <property type="entry name" value="TCRTETB"/>
</dbReference>
<dbReference type="Proteomes" id="UP000298327">
    <property type="component" value="Unassembled WGS sequence"/>
</dbReference>
<dbReference type="GO" id="GO:0005886">
    <property type="term" value="C:plasma membrane"/>
    <property type="evidence" value="ECO:0007669"/>
    <property type="project" value="TreeGrafter"/>
</dbReference>
<dbReference type="CDD" id="cd17502">
    <property type="entry name" value="MFS_Azr1_MDR_like"/>
    <property type="match status" value="1"/>
</dbReference>
<dbReference type="PANTHER" id="PTHR23501">
    <property type="entry name" value="MAJOR FACILITATOR SUPERFAMILY"/>
    <property type="match status" value="1"/>
</dbReference>
<evidence type="ECO:0000256" key="1">
    <source>
        <dbReference type="ARBA" id="ARBA00004141"/>
    </source>
</evidence>
<evidence type="ECO:0000313" key="8">
    <source>
        <dbReference type="Proteomes" id="UP000298327"/>
    </source>
</evidence>
<name>A0A4Y9YGB3_9AGAM</name>
<reference evidence="7 8" key="1">
    <citation type="submission" date="2019-02" db="EMBL/GenBank/DDBJ databases">
        <title>Genome sequencing of the rare red list fungi Dentipellis fragilis.</title>
        <authorList>
            <person name="Buettner E."/>
            <person name="Kellner H."/>
        </authorList>
    </citation>
    <scope>NUCLEOTIDE SEQUENCE [LARGE SCALE GENOMIC DNA]</scope>
    <source>
        <strain evidence="7 8">DSM 105465</strain>
    </source>
</reference>
<feature type="transmembrane region" description="Helical" evidence="5">
    <location>
        <begin position="92"/>
        <end position="110"/>
    </location>
</feature>
<feature type="transmembrane region" description="Helical" evidence="5">
    <location>
        <begin position="414"/>
        <end position="436"/>
    </location>
</feature>
<dbReference type="InterPro" id="IPR011701">
    <property type="entry name" value="MFS"/>
</dbReference>
<dbReference type="EMBL" id="SEOQ01000546">
    <property type="protein sequence ID" value="TFY60743.1"/>
    <property type="molecule type" value="Genomic_DNA"/>
</dbReference>
<feature type="transmembrane region" description="Helical" evidence="5">
    <location>
        <begin position="220"/>
        <end position="239"/>
    </location>
</feature>
<feature type="transmembrane region" description="Helical" evidence="5">
    <location>
        <begin position="21"/>
        <end position="42"/>
    </location>
</feature>
<feature type="transmembrane region" description="Helical" evidence="5">
    <location>
        <begin position="286"/>
        <end position="306"/>
    </location>
</feature>
<comment type="subcellular location">
    <subcellularLocation>
        <location evidence="1">Membrane</location>
        <topology evidence="1">Multi-pass membrane protein</topology>
    </subcellularLocation>
</comment>
<dbReference type="STRING" id="205917.A0A4Y9YGB3"/>
<proteinExistence type="predicted"/>
<feature type="transmembrane region" description="Helical" evidence="5">
    <location>
        <begin position="379"/>
        <end position="402"/>
    </location>
</feature>
<dbReference type="InterPro" id="IPR036259">
    <property type="entry name" value="MFS_trans_sf"/>
</dbReference>
<dbReference type="InterPro" id="IPR005829">
    <property type="entry name" value="Sugar_transporter_CS"/>
</dbReference>
<feature type="transmembrane region" description="Helical" evidence="5">
    <location>
        <begin position="179"/>
        <end position="199"/>
    </location>
</feature>
<evidence type="ECO:0000256" key="3">
    <source>
        <dbReference type="ARBA" id="ARBA00022989"/>
    </source>
</evidence>
<evidence type="ECO:0000313" key="7">
    <source>
        <dbReference type="EMBL" id="TFY60743.1"/>
    </source>
</evidence>
<feature type="transmembrane region" description="Helical" evidence="5">
    <location>
        <begin position="245"/>
        <end position="265"/>
    </location>
</feature>
<evidence type="ECO:0000256" key="2">
    <source>
        <dbReference type="ARBA" id="ARBA00022692"/>
    </source>
</evidence>
<feature type="transmembrane region" description="Helical" evidence="5">
    <location>
        <begin position="480"/>
        <end position="506"/>
    </location>
</feature>
<feature type="transmembrane region" description="Helical" evidence="5">
    <location>
        <begin position="153"/>
        <end position="173"/>
    </location>
</feature>
<dbReference type="Gene3D" id="1.20.1250.20">
    <property type="entry name" value="MFS general substrate transporter like domains"/>
    <property type="match status" value="1"/>
</dbReference>
<keyword evidence="4 5" id="KW-0472">Membrane</keyword>
<feature type="transmembrane region" description="Helical" evidence="5">
    <location>
        <begin position="62"/>
        <end position="80"/>
    </location>
</feature>
<accession>A0A4Y9YGB3</accession>
<dbReference type="PROSITE" id="PS50850">
    <property type="entry name" value="MFS"/>
    <property type="match status" value="1"/>
</dbReference>
<keyword evidence="8" id="KW-1185">Reference proteome</keyword>
<keyword evidence="3 5" id="KW-1133">Transmembrane helix</keyword>
<gene>
    <name evidence="7" type="ORF">EVG20_g7309</name>
</gene>
<sequence length="561" mass="60022">MQDSADLTQDKTSRKKRPKKGSAFWMTFLAIVVSTFLSALDLTAVSTALPTITKRLGGGSNFVWVGSAYSLASTAFLPLLGKLADVFGRKPVMLTSIGLFAIGSAIGGASQNMNMLIGARTVQGIGGGGIISMSQIIVSDIVPLAERGIYQGFLGLTWAFASGIGPPLGGALASSVWRWLFFLNLPITFIAFSLVVFFLRVRKPEGGMRQKLARVDWFGNAIVITGTTVAMIGLTWAGISEPWDSAATLVPLVIGMFLVGAFLVYEAKVPAEPTMPYDVLSNRTVMSAYVATGVHGIVSISVIYYLPVYFQACFGASPIRSGVDALAMALLIAPAAMTAGVMVQTMKRYIPPNAVGWVLSLIGFGLLTMLKWDTSTGKWVGYTMVTACGIGLIYASTIFPILAPLPLERTAAAVAFYAFVRAFAQTWGITISATILQNELKKKLPPAFASQFPAGFEIAYAAIPVISGLPEPLRTEVRTAFAASLVTVWQTMIGLCGLGLLSLLFLKEVRLRQDVNEAYGLHEKNEHGHDHDHLQEEDNAMDVTVTKVDSIATDPIAASKV</sequence>
<evidence type="ECO:0000256" key="4">
    <source>
        <dbReference type="ARBA" id="ARBA00023136"/>
    </source>
</evidence>
<dbReference type="AlphaFoldDB" id="A0A4Y9YGB3"/>
<feature type="transmembrane region" description="Helical" evidence="5">
    <location>
        <begin position="122"/>
        <end position="141"/>
    </location>
</feature>
<feature type="transmembrane region" description="Helical" evidence="5">
    <location>
        <begin position="355"/>
        <end position="373"/>
    </location>
</feature>
<dbReference type="GO" id="GO:0022857">
    <property type="term" value="F:transmembrane transporter activity"/>
    <property type="evidence" value="ECO:0007669"/>
    <property type="project" value="InterPro"/>
</dbReference>
<protein>
    <recommendedName>
        <fullName evidence="6">Major facilitator superfamily (MFS) profile domain-containing protein</fullName>
    </recommendedName>
</protein>
<dbReference type="SUPFAM" id="SSF103473">
    <property type="entry name" value="MFS general substrate transporter"/>
    <property type="match status" value="1"/>
</dbReference>
<evidence type="ECO:0000259" key="6">
    <source>
        <dbReference type="PROSITE" id="PS50850"/>
    </source>
</evidence>
<dbReference type="PANTHER" id="PTHR23501:SF102">
    <property type="entry name" value="DRUG TRANSPORTER, PUTATIVE (AFU_ORTHOLOGUE AFUA_3G08530)-RELATED"/>
    <property type="match status" value="1"/>
</dbReference>
<feature type="domain" description="Major facilitator superfamily (MFS) profile" evidence="6">
    <location>
        <begin position="27"/>
        <end position="511"/>
    </location>
</feature>
<evidence type="ECO:0000256" key="5">
    <source>
        <dbReference type="SAM" id="Phobius"/>
    </source>
</evidence>
<dbReference type="PROSITE" id="PS00216">
    <property type="entry name" value="SUGAR_TRANSPORT_1"/>
    <property type="match status" value="1"/>
</dbReference>